<dbReference type="OrthoDB" id="9808281at2"/>
<dbReference type="EMBL" id="LWBR01000021">
    <property type="protein sequence ID" value="KZN96522.1"/>
    <property type="molecule type" value="Genomic_DNA"/>
</dbReference>
<feature type="domain" description="4'-phosphopantetheinyl transferase" evidence="3">
    <location>
        <begin position="122"/>
        <end position="212"/>
    </location>
</feature>
<evidence type="ECO:0000313" key="5">
    <source>
        <dbReference type="EMBL" id="KZN96522.1"/>
    </source>
</evidence>
<dbReference type="STRING" id="33936.AZI98_08370"/>
<name>A0A165XY08_9BACI</name>
<dbReference type="InterPro" id="IPR008278">
    <property type="entry name" value="4-PPantetheinyl_Trfase_dom"/>
</dbReference>
<comment type="similarity">
    <text evidence="1">Belongs to the P-Pant transferase superfamily. Gsp/Sfp/HetI/AcpT family.</text>
</comment>
<evidence type="ECO:0000313" key="6">
    <source>
        <dbReference type="Proteomes" id="UP000076476"/>
    </source>
</evidence>
<dbReference type="InterPro" id="IPR037143">
    <property type="entry name" value="4-PPantetheinyl_Trfase_dom_sf"/>
</dbReference>
<dbReference type="InterPro" id="IPR055066">
    <property type="entry name" value="AASDHPPT_N"/>
</dbReference>
<sequence length="259" mass="29867">MQQWEVIHSVPHLWNDTCHVYLAKTTDFQPWHFQLLSNAELEYALSFRKEQDRIRFIIGCALSRLVLAEQLNMPPHQVPIDRTCPKCQKPHGRPRLPDDKLHWSVSHSGDIILVAFTVNALVGVDVEWIRPFISYDTTHMIEGILTEKEAVHLSNLPKKERLKGILSYWTRKEAVLKATGEGLNTSPQKVEVSGPYQKPVLKKFEGHQDLLAQCSLMDLFLHPEYQASLAIFSHLPINLLLYDAGMLMKMDLEIHDHHR</sequence>
<dbReference type="GO" id="GO:0005829">
    <property type="term" value="C:cytosol"/>
    <property type="evidence" value="ECO:0007669"/>
    <property type="project" value="TreeGrafter"/>
</dbReference>
<accession>A0A165XY08</accession>
<dbReference type="Pfam" id="PF01648">
    <property type="entry name" value="ACPS"/>
    <property type="match status" value="1"/>
</dbReference>
<protein>
    <submittedName>
        <fullName evidence="5">4'-phosphopantetheinyl transferase</fullName>
    </submittedName>
</protein>
<dbReference type="Gene3D" id="3.90.470.20">
    <property type="entry name" value="4'-phosphopantetheinyl transferase domain"/>
    <property type="match status" value="2"/>
</dbReference>
<dbReference type="SUPFAM" id="SSF56214">
    <property type="entry name" value="4'-phosphopantetheinyl transferase"/>
    <property type="match status" value="2"/>
</dbReference>
<dbReference type="PANTHER" id="PTHR12215">
    <property type="entry name" value="PHOSPHOPANTETHEINE TRANSFERASE"/>
    <property type="match status" value="1"/>
</dbReference>
<dbReference type="InterPro" id="IPR050559">
    <property type="entry name" value="P-Pant_transferase_sf"/>
</dbReference>
<dbReference type="GO" id="GO:0008897">
    <property type="term" value="F:holo-[acyl-carrier-protein] synthase activity"/>
    <property type="evidence" value="ECO:0007669"/>
    <property type="project" value="InterPro"/>
</dbReference>
<evidence type="ECO:0000256" key="2">
    <source>
        <dbReference type="ARBA" id="ARBA00022679"/>
    </source>
</evidence>
<feature type="domain" description="4'-phosphopantetheinyl transferase N-terminal" evidence="4">
    <location>
        <begin position="33"/>
        <end position="115"/>
    </location>
</feature>
<proteinExistence type="inferred from homology"/>
<dbReference type="PANTHER" id="PTHR12215:SF10">
    <property type="entry name" value="L-AMINOADIPATE-SEMIALDEHYDE DEHYDROGENASE-PHOSPHOPANTETHEINYL TRANSFERASE"/>
    <property type="match status" value="1"/>
</dbReference>
<keyword evidence="6" id="KW-1185">Reference proteome</keyword>
<evidence type="ECO:0000256" key="1">
    <source>
        <dbReference type="ARBA" id="ARBA00010990"/>
    </source>
</evidence>
<comment type="caution">
    <text evidence="5">The sequence shown here is derived from an EMBL/GenBank/DDBJ whole genome shotgun (WGS) entry which is preliminary data.</text>
</comment>
<dbReference type="RefSeq" id="WP_063387841.1">
    <property type="nucleotide sequence ID" value="NZ_LWBR01000021.1"/>
</dbReference>
<reference evidence="5 6" key="1">
    <citation type="submission" date="2016-04" db="EMBL/GenBank/DDBJ databases">
        <title>Draft genome sequence of Aeribacillus pallidus 8m3 from petroleum reservoir.</title>
        <authorList>
            <person name="Poltaraus A.B."/>
            <person name="Nazina T.N."/>
            <person name="Tourova T.P."/>
            <person name="Malakho S.M."/>
            <person name="Korshunova A.V."/>
            <person name="Sokolova D.S."/>
        </authorList>
    </citation>
    <scope>NUCLEOTIDE SEQUENCE [LARGE SCALE GENOMIC DNA]</scope>
    <source>
        <strain evidence="5 6">8m3</strain>
    </source>
</reference>
<evidence type="ECO:0000259" key="4">
    <source>
        <dbReference type="Pfam" id="PF22624"/>
    </source>
</evidence>
<organism evidence="5 6">
    <name type="scientific">Aeribacillus pallidus</name>
    <dbReference type="NCBI Taxonomy" id="33936"/>
    <lineage>
        <taxon>Bacteria</taxon>
        <taxon>Bacillati</taxon>
        <taxon>Bacillota</taxon>
        <taxon>Bacilli</taxon>
        <taxon>Bacillales</taxon>
        <taxon>Bacillaceae</taxon>
        <taxon>Aeribacillus</taxon>
    </lineage>
</organism>
<dbReference type="Pfam" id="PF22624">
    <property type="entry name" value="AASDHPPT_N"/>
    <property type="match status" value="1"/>
</dbReference>
<gene>
    <name evidence="5" type="ORF">AZI98_08370</name>
</gene>
<dbReference type="Proteomes" id="UP000076476">
    <property type="component" value="Unassembled WGS sequence"/>
</dbReference>
<dbReference type="GO" id="GO:0000287">
    <property type="term" value="F:magnesium ion binding"/>
    <property type="evidence" value="ECO:0007669"/>
    <property type="project" value="InterPro"/>
</dbReference>
<dbReference type="GO" id="GO:0019878">
    <property type="term" value="P:lysine biosynthetic process via aminoadipic acid"/>
    <property type="evidence" value="ECO:0007669"/>
    <property type="project" value="TreeGrafter"/>
</dbReference>
<evidence type="ECO:0000259" key="3">
    <source>
        <dbReference type="Pfam" id="PF01648"/>
    </source>
</evidence>
<keyword evidence="2 5" id="KW-0808">Transferase</keyword>
<dbReference type="AlphaFoldDB" id="A0A165XY08"/>